<gene>
    <name evidence="2" type="ORF">A2U01_0003566</name>
</gene>
<dbReference type="InterPro" id="IPR044824">
    <property type="entry name" value="MAIN-like"/>
</dbReference>
<feature type="non-terminal residue" evidence="2">
    <location>
        <position position="182"/>
    </location>
</feature>
<dbReference type="AlphaFoldDB" id="A0A392M6P5"/>
<organism evidence="2 3">
    <name type="scientific">Trifolium medium</name>
    <dbReference type="NCBI Taxonomy" id="97028"/>
    <lineage>
        <taxon>Eukaryota</taxon>
        <taxon>Viridiplantae</taxon>
        <taxon>Streptophyta</taxon>
        <taxon>Embryophyta</taxon>
        <taxon>Tracheophyta</taxon>
        <taxon>Spermatophyta</taxon>
        <taxon>Magnoliopsida</taxon>
        <taxon>eudicotyledons</taxon>
        <taxon>Gunneridae</taxon>
        <taxon>Pentapetalae</taxon>
        <taxon>rosids</taxon>
        <taxon>fabids</taxon>
        <taxon>Fabales</taxon>
        <taxon>Fabaceae</taxon>
        <taxon>Papilionoideae</taxon>
        <taxon>50 kb inversion clade</taxon>
        <taxon>NPAAA clade</taxon>
        <taxon>Hologalegina</taxon>
        <taxon>IRL clade</taxon>
        <taxon>Trifolieae</taxon>
        <taxon>Trifolium</taxon>
    </lineage>
</organism>
<dbReference type="InterPro" id="IPR019557">
    <property type="entry name" value="AminoTfrase-like_pln_mobile"/>
</dbReference>
<accession>A0A392M6P5</accession>
<keyword evidence="3" id="KW-1185">Reference proteome</keyword>
<sequence>MSRNNKRSPKIKTDLSTTGYEFLDPSLISAFVERWHEETLSFHLPSGEITVTLRDASCLLHLPIEGRLLDHQGIMTRDDGVVMMVTLLGAEPHFAESQSVADYTEEGNVEEGNVEEADKFKDFAIRMVADYLWGSVALTHLYKGLFDNTATLGKVIIGYMTLLQAWIIYHLRGLGGRVENDG</sequence>
<evidence type="ECO:0000313" key="3">
    <source>
        <dbReference type="Proteomes" id="UP000265520"/>
    </source>
</evidence>
<dbReference type="PANTHER" id="PTHR46033:SF8">
    <property type="entry name" value="PROTEIN MAINTENANCE OF MERISTEMS-LIKE"/>
    <property type="match status" value="1"/>
</dbReference>
<feature type="domain" description="Aminotransferase-like plant mobile" evidence="1">
    <location>
        <begin position="23"/>
        <end position="98"/>
    </location>
</feature>
<dbReference type="PANTHER" id="PTHR46033">
    <property type="entry name" value="PROTEIN MAIN-LIKE 2"/>
    <property type="match status" value="1"/>
</dbReference>
<dbReference type="EMBL" id="LXQA010004144">
    <property type="protein sequence ID" value="MCH82755.1"/>
    <property type="molecule type" value="Genomic_DNA"/>
</dbReference>
<dbReference type="Pfam" id="PF10536">
    <property type="entry name" value="PMD"/>
    <property type="match status" value="1"/>
</dbReference>
<name>A0A392M6P5_9FABA</name>
<dbReference type="Proteomes" id="UP000265520">
    <property type="component" value="Unassembled WGS sequence"/>
</dbReference>
<evidence type="ECO:0000259" key="1">
    <source>
        <dbReference type="Pfam" id="PF10536"/>
    </source>
</evidence>
<protein>
    <submittedName>
        <fullName evidence="2">Serine/threonine-protein phosphatase 7 long form-like protein</fullName>
    </submittedName>
</protein>
<dbReference type="GO" id="GO:0010073">
    <property type="term" value="P:meristem maintenance"/>
    <property type="evidence" value="ECO:0007669"/>
    <property type="project" value="InterPro"/>
</dbReference>
<proteinExistence type="predicted"/>
<evidence type="ECO:0000313" key="2">
    <source>
        <dbReference type="EMBL" id="MCH82755.1"/>
    </source>
</evidence>
<reference evidence="2 3" key="1">
    <citation type="journal article" date="2018" name="Front. Plant Sci.">
        <title>Red Clover (Trifolium pratense) and Zigzag Clover (T. medium) - A Picture of Genomic Similarities and Differences.</title>
        <authorList>
            <person name="Dluhosova J."/>
            <person name="Istvanek J."/>
            <person name="Nedelnik J."/>
            <person name="Repkova J."/>
        </authorList>
    </citation>
    <scope>NUCLEOTIDE SEQUENCE [LARGE SCALE GENOMIC DNA]</scope>
    <source>
        <strain evidence="3">cv. 10/8</strain>
        <tissue evidence="2">Leaf</tissue>
    </source>
</reference>
<comment type="caution">
    <text evidence="2">The sequence shown here is derived from an EMBL/GenBank/DDBJ whole genome shotgun (WGS) entry which is preliminary data.</text>
</comment>